<evidence type="ECO:0000313" key="2">
    <source>
        <dbReference type="Proteomes" id="UP000823775"/>
    </source>
</evidence>
<feature type="non-terminal residue" evidence="1">
    <location>
        <position position="72"/>
    </location>
</feature>
<evidence type="ECO:0000313" key="1">
    <source>
        <dbReference type="EMBL" id="MCE3214672.1"/>
    </source>
</evidence>
<accession>A0ABS8WSY8</accession>
<name>A0ABS8WSY8_DATST</name>
<proteinExistence type="predicted"/>
<comment type="caution">
    <text evidence="1">The sequence shown here is derived from an EMBL/GenBank/DDBJ whole genome shotgun (WGS) entry which is preliminary data.</text>
</comment>
<reference evidence="1 2" key="1">
    <citation type="journal article" date="2021" name="BMC Genomics">
        <title>Datura genome reveals duplications of psychoactive alkaloid biosynthetic genes and high mutation rate following tissue culture.</title>
        <authorList>
            <person name="Rajewski A."/>
            <person name="Carter-House D."/>
            <person name="Stajich J."/>
            <person name="Litt A."/>
        </authorList>
    </citation>
    <scope>NUCLEOTIDE SEQUENCE [LARGE SCALE GENOMIC DNA]</scope>
    <source>
        <strain evidence="1">AR-01</strain>
    </source>
</reference>
<sequence>CKGEPERWEKLRGFCALTMKCGCQPLKRRSVYPRNAGQAPTESIKLSNIGPTCVWTSISQVTSYGHMSNAGT</sequence>
<protein>
    <submittedName>
        <fullName evidence="1">Uncharacterized protein</fullName>
    </submittedName>
</protein>
<dbReference type="EMBL" id="JACEIK010009770">
    <property type="protein sequence ID" value="MCE3214672.1"/>
    <property type="molecule type" value="Genomic_DNA"/>
</dbReference>
<keyword evidence="2" id="KW-1185">Reference proteome</keyword>
<organism evidence="1 2">
    <name type="scientific">Datura stramonium</name>
    <name type="common">Jimsonweed</name>
    <name type="synonym">Common thornapple</name>
    <dbReference type="NCBI Taxonomy" id="4076"/>
    <lineage>
        <taxon>Eukaryota</taxon>
        <taxon>Viridiplantae</taxon>
        <taxon>Streptophyta</taxon>
        <taxon>Embryophyta</taxon>
        <taxon>Tracheophyta</taxon>
        <taxon>Spermatophyta</taxon>
        <taxon>Magnoliopsida</taxon>
        <taxon>eudicotyledons</taxon>
        <taxon>Gunneridae</taxon>
        <taxon>Pentapetalae</taxon>
        <taxon>asterids</taxon>
        <taxon>lamiids</taxon>
        <taxon>Solanales</taxon>
        <taxon>Solanaceae</taxon>
        <taxon>Solanoideae</taxon>
        <taxon>Datureae</taxon>
        <taxon>Datura</taxon>
    </lineage>
</organism>
<feature type="non-terminal residue" evidence="1">
    <location>
        <position position="1"/>
    </location>
</feature>
<gene>
    <name evidence="1" type="ORF">HAX54_053028</name>
</gene>
<dbReference type="Proteomes" id="UP000823775">
    <property type="component" value="Unassembled WGS sequence"/>
</dbReference>